<evidence type="ECO:0008006" key="4">
    <source>
        <dbReference type="Google" id="ProtNLM"/>
    </source>
</evidence>
<feature type="signal peptide" evidence="1">
    <location>
        <begin position="1"/>
        <end position="22"/>
    </location>
</feature>
<keyword evidence="3" id="KW-1185">Reference proteome</keyword>
<evidence type="ECO:0000313" key="2">
    <source>
        <dbReference type="EMBL" id="MCL1635365.1"/>
    </source>
</evidence>
<sequence>MNRTLLATATVALSLSATPVFAPVAASSALRRCQSADGVPIYTDKACAAFAAKSVAISSDLRFRIASEASRENAAASVTGSADAEPLAVAAPASRRPLAAGCARTPMQLTMDLRAAVTLGDVNRVAESYHWAGMSSRQGRRTLDRLQRLIGEPTVEAHYYNAQISFAPPSPDEDEAWTPDSSPGGMGGNAGVLQLVLGQGTAASFVDFDVERHAGCFFVKF</sequence>
<evidence type="ECO:0000256" key="1">
    <source>
        <dbReference type="SAM" id="SignalP"/>
    </source>
</evidence>
<gene>
    <name evidence="2" type="ORF">M2650_12100</name>
</gene>
<evidence type="ECO:0000313" key="3">
    <source>
        <dbReference type="Proteomes" id="UP001431217"/>
    </source>
</evidence>
<organism evidence="2 3">
    <name type="scientific">Luteimonas galliterrae</name>
    <dbReference type="NCBI Taxonomy" id="2940486"/>
    <lineage>
        <taxon>Bacteria</taxon>
        <taxon>Pseudomonadati</taxon>
        <taxon>Pseudomonadota</taxon>
        <taxon>Gammaproteobacteria</taxon>
        <taxon>Lysobacterales</taxon>
        <taxon>Lysobacteraceae</taxon>
        <taxon>Luteimonas</taxon>
    </lineage>
</organism>
<dbReference type="Proteomes" id="UP001431217">
    <property type="component" value="Unassembled WGS sequence"/>
</dbReference>
<protein>
    <recommendedName>
        <fullName evidence="4">DUF4124 domain-containing protein</fullName>
    </recommendedName>
</protein>
<reference evidence="2 3" key="1">
    <citation type="submission" date="2022-05" db="EMBL/GenBank/DDBJ databases">
        <title>Luteimonas sp. SX5, whole genome shotgun sequencing project.</title>
        <authorList>
            <person name="Zhao G."/>
            <person name="Shen L."/>
        </authorList>
    </citation>
    <scope>NUCLEOTIDE SEQUENCE [LARGE SCALE GENOMIC DNA]</scope>
    <source>
        <strain evidence="2 3">SX5</strain>
    </source>
</reference>
<name>A0ABT0MMB1_9GAMM</name>
<keyword evidence="1" id="KW-0732">Signal</keyword>
<proteinExistence type="predicted"/>
<dbReference type="RefSeq" id="WP_249474832.1">
    <property type="nucleotide sequence ID" value="NZ_JAMBEP010000002.1"/>
</dbReference>
<comment type="caution">
    <text evidence="2">The sequence shown here is derived from an EMBL/GenBank/DDBJ whole genome shotgun (WGS) entry which is preliminary data.</text>
</comment>
<accession>A0ABT0MMB1</accession>
<dbReference type="EMBL" id="JAMBEP010000002">
    <property type="protein sequence ID" value="MCL1635365.1"/>
    <property type="molecule type" value="Genomic_DNA"/>
</dbReference>
<feature type="chain" id="PRO_5045641378" description="DUF4124 domain-containing protein" evidence="1">
    <location>
        <begin position="23"/>
        <end position="221"/>
    </location>
</feature>